<dbReference type="OrthoDB" id="5458247at2759"/>
<dbReference type="EMBL" id="NESQ01000393">
    <property type="protein sequence ID" value="PUU73276.1"/>
    <property type="molecule type" value="Genomic_DNA"/>
</dbReference>
<reference evidence="1 2" key="1">
    <citation type="submission" date="2017-04" db="EMBL/GenBank/DDBJ databases">
        <title>Draft genome sequence of Tuber borchii Vittad., a whitish edible truffle.</title>
        <authorList>
            <consortium name="DOE Joint Genome Institute"/>
            <person name="Murat C."/>
            <person name="Kuo A."/>
            <person name="Barry K.W."/>
            <person name="Clum A."/>
            <person name="Dockter R.B."/>
            <person name="Fauchery L."/>
            <person name="Iotti M."/>
            <person name="Kohler A."/>
            <person name="Labutti K."/>
            <person name="Lindquist E.A."/>
            <person name="Lipzen A."/>
            <person name="Ohm R.A."/>
            <person name="Wang M."/>
            <person name="Grigoriev I.V."/>
            <person name="Zambonelli A."/>
            <person name="Martin F.M."/>
        </authorList>
    </citation>
    <scope>NUCLEOTIDE SEQUENCE [LARGE SCALE GENOMIC DNA]</scope>
    <source>
        <strain evidence="1 2">Tbo3840</strain>
    </source>
</reference>
<evidence type="ECO:0000313" key="2">
    <source>
        <dbReference type="Proteomes" id="UP000244722"/>
    </source>
</evidence>
<evidence type="ECO:0000313" key="1">
    <source>
        <dbReference type="EMBL" id="PUU73276.1"/>
    </source>
</evidence>
<dbReference type="AlphaFoldDB" id="A0A2T6ZCV4"/>
<gene>
    <name evidence="1" type="ORF">B9Z19DRAFT_1135482</name>
</gene>
<name>A0A2T6ZCV4_TUBBO</name>
<keyword evidence="2" id="KW-1185">Reference proteome</keyword>
<dbReference type="Proteomes" id="UP000244722">
    <property type="component" value="Unassembled WGS sequence"/>
</dbReference>
<sequence length="61" mass="6568">MSSITSSPVPWQVVETISDSATEWNSALESPVISDYRETLSGRWGGVFDIPKISGKGARAI</sequence>
<comment type="caution">
    <text evidence="1">The sequence shown here is derived from an EMBL/GenBank/DDBJ whole genome shotgun (WGS) entry which is preliminary data.</text>
</comment>
<accession>A0A2T6ZCV4</accession>
<proteinExistence type="predicted"/>
<protein>
    <submittedName>
        <fullName evidence="1">Uncharacterized protein</fullName>
    </submittedName>
</protein>
<organism evidence="1 2">
    <name type="scientific">Tuber borchii</name>
    <name type="common">White truffle</name>
    <dbReference type="NCBI Taxonomy" id="42251"/>
    <lineage>
        <taxon>Eukaryota</taxon>
        <taxon>Fungi</taxon>
        <taxon>Dikarya</taxon>
        <taxon>Ascomycota</taxon>
        <taxon>Pezizomycotina</taxon>
        <taxon>Pezizomycetes</taxon>
        <taxon>Pezizales</taxon>
        <taxon>Tuberaceae</taxon>
        <taxon>Tuber</taxon>
    </lineage>
</organism>